<comment type="similarity">
    <text evidence="1">Belongs to the NAD(P)-dependent epimerase/dehydratase family.</text>
</comment>
<dbReference type="Gene3D" id="3.90.25.10">
    <property type="entry name" value="UDP-galactose 4-epimerase, domain 1"/>
    <property type="match status" value="1"/>
</dbReference>
<gene>
    <name evidence="3" type="ORF">HEQ44_00980</name>
</gene>
<evidence type="ECO:0000259" key="2">
    <source>
        <dbReference type="Pfam" id="PF01370"/>
    </source>
</evidence>
<dbReference type="Proteomes" id="UP000707477">
    <property type="component" value="Unassembled WGS sequence"/>
</dbReference>
<dbReference type="InterPro" id="IPR001509">
    <property type="entry name" value="Epimerase_deHydtase"/>
</dbReference>
<evidence type="ECO:0000256" key="1">
    <source>
        <dbReference type="ARBA" id="ARBA00007637"/>
    </source>
</evidence>
<accession>A0ABX1L359</accession>
<protein>
    <submittedName>
        <fullName evidence="3">NAD-dependent epimerase/dehydratase family protein</fullName>
    </submittedName>
</protein>
<dbReference type="Pfam" id="PF01370">
    <property type="entry name" value="Epimerase"/>
    <property type="match status" value="1"/>
</dbReference>
<sequence length="310" mass="34731">MKVLITGGAGFIGSHLAHSLVKRGAEVTIVDDLSMGRLSNIADMAQVTFYQRSVCDYEFMHGLLKRGKFDYIYFLAAIASVADSIKRPWETHQVNSEAILNSLEFIRREHIKVKRILFSSSAAVYGDDLQVPKGEGSAIRPLSPYAIDKFLADRYMAAYGKLYHLPTVCVRFFNVYGPKQNPQSPYSGVLSIITNCLVKGRQFKLYGDGTQTRDFIFVEDVVRAMIMIVEKSTASTVFNVANGQENSLAEVIQVYEKIARRTLKIDYLAPRAGDIKRSVADVSRLNDLGFKSRWTLAAGLEAYWNSVRSE</sequence>
<proteinExistence type="inferred from homology"/>
<comment type="caution">
    <text evidence="3">The sequence shown here is derived from an EMBL/GenBank/DDBJ whole genome shotgun (WGS) entry which is preliminary data.</text>
</comment>
<reference evidence="3 4" key="1">
    <citation type="submission" date="2020-03" db="EMBL/GenBank/DDBJ databases">
        <authorList>
            <person name="Zhang Z."/>
            <person name="Guo Z."/>
            <person name="Hou Q."/>
            <person name="Shen X."/>
        </authorList>
    </citation>
    <scope>NUCLEOTIDE SEQUENCE [LARGE SCALE GENOMIC DNA]</scope>
    <source>
        <strain evidence="3 4">HBUAS51329</strain>
    </source>
</reference>
<name>A0ABX1L359_9LACO</name>
<dbReference type="PANTHER" id="PTHR43000">
    <property type="entry name" value="DTDP-D-GLUCOSE 4,6-DEHYDRATASE-RELATED"/>
    <property type="match status" value="1"/>
</dbReference>
<dbReference type="Gene3D" id="3.40.50.720">
    <property type="entry name" value="NAD(P)-binding Rossmann-like Domain"/>
    <property type="match status" value="1"/>
</dbReference>
<dbReference type="SUPFAM" id="SSF51735">
    <property type="entry name" value="NAD(P)-binding Rossmann-fold domains"/>
    <property type="match status" value="1"/>
</dbReference>
<feature type="domain" description="NAD-dependent epimerase/dehydratase" evidence="2">
    <location>
        <begin position="3"/>
        <end position="241"/>
    </location>
</feature>
<evidence type="ECO:0000313" key="3">
    <source>
        <dbReference type="EMBL" id="NLR28759.1"/>
    </source>
</evidence>
<dbReference type="RefSeq" id="WP_168848766.1">
    <property type="nucleotide sequence ID" value="NZ_JAAVSD010000002.1"/>
</dbReference>
<evidence type="ECO:0000313" key="4">
    <source>
        <dbReference type="Proteomes" id="UP000707477"/>
    </source>
</evidence>
<keyword evidence="4" id="KW-1185">Reference proteome</keyword>
<organism evidence="3 4">
    <name type="scientific">Levilactobacillus tujiorum</name>
    <dbReference type="NCBI Taxonomy" id="2912243"/>
    <lineage>
        <taxon>Bacteria</taxon>
        <taxon>Bacillati</taxon>
        <taxon>Bacillota</taxon>
        <taxon>Bacilli</taxon>
        <taxon>Lactobacillales</taxon>
        <taxon>Lactobacillaceae</taxon>
        <taxon>Levilactobacillus</taxon>
    </lineage>
</organism>
<dbReference type="EMBL" id="JAAVSD010000002">
    <property type="protein sequence ID" value="NLR28759.1"/>
    <property type="molecule type" value="Genomic_DNA"/>
</dbReference>
<dbReference type="InterPro" id="IPR036291">
    <property type="entry name" value="NAD(P)-bd_dom_sf"/>
</dbReference>